<dbReference type="AlphaFoldDB" id="A0A7X0FDV8"/>
<proteinExistence type="predicted"/>
<keyword evidence="2" id="KW-1185">Reference proteome</keyword>
<dbReference type="GO" id="GO:0018796">
    <property type="term" value="F:4,5-dihydroxyphthalate decarboxylase activity"/>
    <property type="evidence" value="ECO:0007669"/>
    <property type="project" value="UniProtKB-EC"/>
</dbReference>
<name>A0A7X0FDV8_9HYPH</name>
<comment type="caution">
    <text evidence="1">The sequence shown here is derived from an EMBL/GenBank/DDBJ whole genome shotgun (WGS) entry which is preliminary data.</text>
</comment>
<dbReference type="EC" id="4.1.1.55" evidence="1"/>
<gene>
    <name evidence="1" type="ORF">GGR00_005367</name>
</gene>
<reference evidence="1 2" key="1">
    <citation type="submission" date="2020-08" db="EMBL/GenBank/DDBJ databases">
        <title>Genomic Encyclopedia of Type Strains, Phase IV (KMG-IV): sequencing the most valuable type-strain genomes for metagenomic binning, comparative biology and taxonomic classification.</title>
        <authorList>
            <person name="Goeker M."/>
        </authorList>
    </citation>
    <scope>NUCLEOTIDE SEQUENCE [LARGE SCALE GENOMIC DNA]</scope>
    <source>
        <strain evidence="1 2">DSM 7051</strain>
    </source>
</reference>
<dbReference type="SUPFAM" id="SSF53850">
    <property type="entry name" value="Periplasmic binding protein-like II"/>
    <property type="match status" value="1"/>
</dbReference>
<dbReference type="Proteomes" id="UP000536262">
    <property type="component" value="Unassembled WGS sequence"/>
</dbReference>
<accession>A0A7X0FDV8</accession>
<protein>
    <submittedName>
        <fullName evidence="1">4,5-dihydroxyphthalate decarboxylase</fullName>
        <ecNumber evidence="1">4.1.1.55</ecNumber>
    </submittedName>
</protein>
<dbReference type="RefSeq" id="WP_184702334.1">
    <property type="nucleotide sequence ID" value="NZ_BAABEG010000004.1"/>
</dbReference>
<sequence length="291" mass="32565">MSTKRTFDIVIGDHAQTLGIKDGTITSSLFDLRFTEIKPTHNAFKPMIRERKFDVCEMAIITYLLAKEHGKPINLLPAVLIGRFQQPFAVYNAKLNLNGPGDIANRRVGVRSYTTTTVTWLRGHLQNDYGADLDAAHWISFEDPHVAEYVDPTERAPAGRNIIDMLLDGELDVVLGDVSDDPRVRRLFDDPKAASDQWYANNKVVPVNHMVVVSDDMVENNLDAVSDFYRMLKDGKAATPKVDPDPTPIGVEAVRPSIDLVLKYAAQQGVVSRRYSVDELFDERILKAIGE</sequence>
<organism evidence="1 2">
    <name type="scientific">Aminobacter aganoensis</name>
    <dbReference type="NCBI Taxonomy" id="83264"/>
    <lineage>
        <taxon>Bacteria</taxon>
        <taxon>Pseudomonadati</taxon>
        <taxon>Pseudomonadota</taxon>
        <taxon>Alphaproteobacteria</taxon>
        <taxon>Hyphomicrobiales</taxon>
        <taxon>Phyllobacteriaceae</taxon>
        <taxon>Aminobacter</taxon>
    </lineage>
</organism>
<evidence type="ECO:0000313" key="2">
    <source>
        <dbReference type="Proteomes" id="UP000536262"/>
    </source>
</evidence>
<evidence type="ECO:0000313" key="1">
    <source>
        <dbReference type="EMBL" id="MBB6357544.1"/>
    </source>
</evidence>
<dbReference type="EMBL" id="JACHOU010000026">
    <property type="protein sequence ID" value="MBB6357544.1"/>
    <property type="molecule type" value="Genomic_DNA"/>
</dbReference>
<keyword evidence="1" id="KW-0456">Lyase</keyword>